<name>A0A366DAA4_9GAMM</name>
<comment type="similarity">
    <text evidence="2 12">Belongs to the RNA methyltransferase RsmE family.</text>
</comment>
<evidence type="ECO:0000256" key="11">
    <source>
        <dbReference type="ARBA" id="ARBA00047944"/>
    </source>
</evidence>
<evidence type="ECO:0000256" key="3">
    <source>
        <dbReference type="ARBA" id="ARBA00012328"/>
    </source>
</evidence>
<organism evidence="15 16">
    <name type="scientific">Marinomonas aquiplantarum</name>
    <dbReference type="NCBI Taxonomy" id="491951"/>
    <lineage>
        <taxon>Bacteria</taxon>
        <taxon>Pseudomonadati</taxon>
        <taxon>Pseudomonadota</taxon>
        <taxon>Gammaproteobacteria</taxon>
        <taxon>Oceanospirillales</taxon>
        <taxon>Oceanospirillaceae</taxon>
        <taxon>Marinomonas</taxon>
    </lineage>
</organism>
<evidence type="ECO:0000256" key="9">
    <source>
        <dbReference type="ARBA" id="ARBA00022691"/>
    </source>
</evidence>
<dbReference type="GO" id="GO:0070475">
    <property type="term" value="P:rRNA base methylation"/>
    <property type="evidence" value="ECO:0007669"/>
    <property type="project" value="TreeGrafter"/>
</dbReference>
<feature type="domain" description="Ribosomal RNA small subunit methyltransferase E methyltransferase" evidence="13">
    <location>
        <begin position="75"/>
        <end position="237"/>
    </location>
</feature>
<evidence type="ECO:0000256" key="7">
    <source>
        <dbReference type="ARBA" id="ARBA00022603"/>
    </source>
</evidence>
<evidence type="ECO:0000256" key="4">
    <source>
        <dbReference type="ARBA" id="ARBA00013673"/>
    </source>
</evidence>
<accession>A0A366DAA4</accession>
<evidence type="ECO:0000256" key="6">
    <source>
        <dbReference type="ARBA" id="ARBA00022552"/>
    </source>
</evidence>
<comment type="catalytic activity">
    <reaction evidence="11 12">
        <text>uridine(1498) in 16S rRNA + S-adenosyl-L-methionine = N(3)-methyluridine(1498) in 16S rRNA + S-adenosyl-L-homocysteine + H(+)</text>
        <dbReference type="Rhea" id="RHEA:42920"/>
        <dbReference type="Rhea" id="RHEA-COMP:10283"/>
        <dbReference type="Rhea" id="RHEA-COMP:10284"/>
        <dbReference type="ChEBI" id="CHEBI:15378"/>
        <dbReference type="ChEBI" id="CHEBI:57856"/>
        <dbReference type="ChEBI" id="CHEBI:59789"/>
        <dbReference type="ChEBI" id="CHEBI:65315"/>
        <dbReference type="ChEBI" id="CHEBI:74502"/>
        <dbReference type="EC" id="2.1.1.193"/>
    </reaction>
</comment>
<feature type="domain" description="Ribosomal RNA small subunit methyltransferase E PUA-like" evidence="14">
    <location>
        <begin position="20"/>
        <end position="64"/>
    </location>
</feature>
<dbReference type="InterPro" id="IPR046887">
    <property type="entry name" value="RsmE_PUA-like"/>
</dbReference>
<dbReference type="InterPro" id="IPR046886">
    <property type="entry name" value="RsmE_MTase_dom"/>
</dbReference>
<dbReference type="Gene3D" id="2.40.240.20">
    <property type="entry name" value="Hypothetical PUA domain-like, domain 1"/>
    <property type="match status" value="1"/>
</dbReference>
<evidence type="ECO:0000256" key="1">
    <source>
        <dbReference type="ARBA" id="ARBA00004496"/>
    </source>
</evidence>
<dbReference type="Gene3D" id="3.40.1280.10">
    <property type="match status" value="1"/>
</dbReference>
<evidence type="ECO:0000313" key="15">
    <source>
        <dbReference type="EMBL" id="RBO86374.1"/>
    </source>
</evidence>
<keyword evidence="5 12" id="KW-0963">Cytoplasm</keyword>
<proteinExistence type="inferred from homology"/>
<dbReference type="EMBL" id="QNRF01000001">
    <property type="protein sequence ID" value="RBO86374.1"/>
    <property type="molecule type" value="Genomic_DNA"/>
</dbReference>
<dbReference type="EC" id="2.1.1.193" evidence="3 12"/>
<comment type="function">
    <text evidence="10 12">Specifically methylates the N3 position of the uracil ring of uridine 1498 (m3U1498) in 16S rRNA. Acts on the fully assembled 30S ribosomal subunit.</text>
</comment>
<keyword evidence="8 12" id="KW-0808">Transferase</keyword>
<evidence type="ECO:0000256" key="5">
    <source>
        <dbReference type="ARBA" id="ARBA00022490"/>
    </source>
</evidence>
<evidence type="ECO:0000313" key="16">
    <source>
        <dbReference type="Proteomes" id="UP000252086"/>
    </source>
</evidence>
<dbReference type="InterPro" id="IPR029028">
    <property type="entry name" value="Alpha/beta_knot_MTases"/>
</dbReference>
<dbReference type="PANTHER" id="PTHR30027:SF3">
    <property type="entry name" value="16S RRNA (URACIL(1498)-N(3))-METHYLTRANSFERASE"/>
    <property type="match status" value="1"/>
</dbReference>
<dbReference type="SUPFAM" id="SSF75217">
    <property type="entry name" value="alpha/beta knot"/>
    <property type="match status" value="1"/>
</dbReference>
<dbReference type="OrthoDB" id="9815641at2"/>
<protein>
    <recommendedName>
        <fullName evidence="4 12">Ribosomal RNA small subunit methyltransferase E</fullName>
        <ecNumber evidence="3 12">2.1.1.193</ecNumber>
    </recommendedName>
</protein>
<evidence type="ECO:0000256" key="8">
    <source>
        <dbReference type="ARBA" id="ARBA00022679"/>
    </source>
</evidence>
<dbReference type="GO" id="GO:0005737">
    <property type="term" value="C:cytoplasm"/>
    <property type="evidence" value="ECO:0007669"/>
    <property type="project" value="UniProtKB-SubCell"/>
</dbReference>
<dbReference type="AlphaFoldDB" id="A0A366DAA4"/>
<reference evidence="15 16" key="1">
    <citation type="submission" date="2018-06" db="EMBL/GenBank/DDBJ databases">
        <title>Genomic Encyclopedia of Type Strains, Phase III (KMG-III): the genomes of soil and plant-associated and newly described type strains.</title>
        <authorList>
            <person name="Whitman W."/>
        </authorList>
    </citation>
    <scope>NUCLEOTIDE SEQUENCE [LARGE SCALE GENOMIC DNA]</scope>
    <source>
        <strain evidence="15 16">CECT 7732</strain>
    </source>
</reference>
<comment type="subcellular location">
    <subcellularLocation>
        <location evidence="1 12">Cytoplasm</location>
    </subcellularLocation>
</comment>
<keyword evidence="16" id="KW-1185">Reference proteome</keyword>
<comment type="caution">
    <text evidence="15">The sequence shown here is derived from an EMBL/GenBank/DDBJ whole genome shotgun (WGS) entry which is preliminary data.</text>
</comment>
<dbReference type="InterPro" id="IPR029026">
    <property type="entry name" value="tRNA_m1G_MTases_N"/>
</dbReference>
<dbReference type="RefSeq" id="WP_113873226.1">
    <property type="nucleotide sequence ID" value="NZ_QNRF01000001.1"/>
</dbReference>
<dbReference type="PIRSF" id="PIRSF015601">
    <property type="entry name" value="MTase_slr0722"/>
    <property type="match status" value="1"/>
</dbReference>
<evidence type="ECO:0000256" key="12">
    <source>
        <dbReference type="PIRNR" id="PIRNR015601"/>
    </source>
</evidence>
<evidence type="ECO:0000259" key="13">
    <source>
        <dbReference type="Pfam" id="PF04452"/>
    </source>
</evidence>
<dbReference type="PANTHER" id="PTHR30027">
    <property type="entry name" value="RIBOSOMAL RNA SMALL SUBUNIT METHYLTRANSFERASE E"/>
    <property type="match status" value="1"/>
</dbReference>
<dbReference type="Proteomes" id="UP000252086">
    <property type="component" value="Unassembled WGS sequence"/>
</dbReference>
<evidence type="ECO:0000256" key="10">
    <source>
        <dbReference type="ARBA" id="ARBA00025699"/>
    </source>
</evidence>
<keyword evidence="6 12" id="KW-0698">rRNA processing</keyword>
<dbReference type="SUPFAM" id="SSF88697">
    <property type="entry name" value="PUA domain-like"/>
    <property type="match status" value="1"/>
</dbReference>
<dbReference type="NCBIfam" id="NF008692">
    <property type="entry name" value="PRK11713.1-5"/>
    <property type="match status" value="1"/>
</dbReference>
<sequence>MRIPRIYINAELSENQTLTLPDTSFQHLCKVLRLKSDHPLRVFNGQGGQYHATLCDVEKRTANIAIGAFEALDNESAVKVTIGQTLSRGERMDYAIQKSVEAGVFAIQPLLSERCEVKLEDKRMEKRLAHWQQVAISAAEQSGRGLVPTVYPPIELTEWVENCNDMLKFTLHHHSAKPIKQFELPSQKQIALLIGPEGGLTENEVQHSEKQGFNPITLGPRVLRTETAPVVALSVIQTLWGDIY</sequence>
<dbReference type="InterPro" id="IPR015947">
    <property type="entry name" value="PUA-like_sf"/>
</dbReference>
<dbReference type="Pfam" id="PF20260">
    <property type="entry name" value="PUA_4"/>
    <property type="match status" value="1"/>
</dbReference>
<dbReference type="GO" id="GO:0070042">
    <property type="term" value="F:rRNA (uridine-N3-)-methyltransferase activity"/>
    <property type="evidence" value="ECO:0007669"/>
    <property type="project" value="TreeGrafter"/>
</dbReference>
<evidence type="ECO:0000259" key="14">
    <source>
        <dbReference type="Pfam" id="PF20260"/>
    </source>
</evidence>
<evidence type="ECO:0000256" key="2">
    <source>
        <dbReference type="ARBA" id="ARBA00005528"/>
    </source>
</evidence>
<gene>
    <name evidence="15" type="ORF">DFP76_101651</name>
</gene>
<dbReference type="NCBIfam" id="TIGR00046">
    <property type="entry name" value="RsmE family RNA methyltransferase"/>
    <property type="match status" value="1"/>
</dbReference>
<keyword evidence="7 12" id="KW-0489">Methyltransferase</keyword>
<dbReference type="InterPro" id="IPR006700">
    <property type="entry name" value="RsmE"/>
</dbReference>
<dbReference type="Pfam" id="PF04452">
    <property type="entry name" value="Methyltrans_RNA"/>
    <property type="match status" value="1"/>
</dbReference>
<keyword evidence="9 12" id="KW-0949">S-adenosyl-L-methionine</keyword>
<dbReference type="CDD" id="cd18084">
    <property type="entry name" value="RsmE-like"/>
    <property type="match status" value="1"/>
</dbReference>